<evidence type="ECO:0000313" key="13">
    <source>
        <dbReference type="Proteomes" id="UP000838412"/>
    </source>
</evidence>
<keyword evidence="4 9" id="KW-0863">Zinc-finger</keyword>
<dbReference type="SUPFAM" id="SSF57667">
    <property type="entry name" value="beta-beta-alpha zinc fingers"/>
    <property type="match status" value="4"/>
</dbReference>
<evidence type="ECO:0000256" key="10">
    <source>
        <dbReference type="SAM" id="MobiDB-lite"/>
    </source>
</evidence>
<evidence type="ECO:0000256" key="3">
    <source>
        <dbReference type="ARBA" id="ARBA00022737"/>
    </source>
</evidence>
<keyword evidence="13" id="KW-1185">Reference proteome</keyword>
<feature type="domain" description="C2H2-type" evidence="11">
    <location>
        <begin position="38"/>
        <end position="67"/>
    </location>
</feature>
<dbReference type="InterPro" id="IPR051061">
    <property type="entry name" value="Zinc_finger_trans_reg"/>
</dbReference>
<feature type="domain" description="C2H2-type" evidence="11">
    <location>
        <begin position="163"/>
        <end position="190"/>
    </location>
</feature>
<dbReference type="AlphaFoldDB" id="A0A8K0EVW1"/>
<reference evidence="12" key="1">
    <citation type="submission" date="2022-01" db="EMBL/GenBank/DDBJ databases">
        <authorList>
            <person name="Braso-Vives M."/>
        </authorList>
    </citation>
    <scope>NUCLEOTIDE SEQUENCE</scope>
</reference>
<organism evidence="12 13">
    <name type="scientific">Branchiostoma lanceolatum</name>
    <name type="common">Common lancelet</name>
    <name type="synonym">Amphioxus lanceolatum</name>
    <dbReference type="NCBI Taxonomy" id="7740"/>
    <lineage>
        <taxon>Eukaryota</taxon>
        <taxon>Metazoa</taxon>
        <taxon>Chordata</taxon>
        <taxon>Cephalochordata</taxon>
        <taxon>Leptocardii</taxon>
        <taxon>Amphioxiformes</taxon>
        <taxon>Branchiostomatidae</taxon>
        <taxon>Branchiostoma</taxon>
    </lineage>
</organism>
<dbReference type="PANTHER" id="PTHR46179:SF13">
    <property type="entry name" value="C2H2-TYPE DOMAIN-CONTAINING PROTEIN"/>
    <property type="match status" value="1"/>
</dbReference>
<dbReference type="Pfam" id="PF00096">
    <property type="entry name" value="zf-C2H2"/>
    <property type="match status" value="1"/>
</dbReference>
<dbReference type="GO" id="GO:0008270">
    <property type="term" value="F:zinc ion binding"/>
    <property type="evidence" value="ECO:0007669"/>
    <property type="project" value="UniProtKB-KW"/>
</dbReference>
<keyword evidence="7" id="KW-0804">Transcription</keyword>
<evidence type="ECO:0000256" key="4">
    <source>
        <dbReference type="ARBA" id="ARBA00022771"/>
    </source>
</evidence>
<keyword evidence="5" id="KW-0862">Zinc</keyword>
<evidence type="ECO:0000256" key="8">
    <source>
        <dbReference type="ARBA" id="ARBA00023242"/>
    </source>
</evidence>
<feature type="domain" description="C2H2-type" evidence="11">
    <location>
        <begin position="68"/>
        <end position="98"/>
    </location>
</feature>
<dbReference type="PROSITE" id="PS50157">
    <property type="entry name" value="ZINC_FINGER_C2H2_2"/>
    <property type="match status" value="6"/>
</dbReference>
<dbReference type="PROSITE" id="PS00028">
    <property type="entry name" value="ZINC_FINGER_C2H2_1"/>
    <property type="match status" value="6"/>
</dbReference>
<evidence type="ECO:0000256" key="1">
    <source>
        <dbReference type="ARBA" id="ARBA00004123"/>
    </source>
</evidence>
<dbReference type="FunFam" id="3.30.160.60:FF:000125">
    <property type="entry name" value="Putative zinc finger protein 143"/>
    <property type="match status" value="1"/>
</dbReference>
<feature type="region of interest" description="Disordered" evidence="10">
    <location>
        <begin position="351"/>
        <end position="391"/>
    </location>
</feature>
<feature type="compositionally biased region" description="Polar residues" evidence="10">
    <location>
        <begin position="357"/>
        <end position="367"/>
    </location>
</feature>
<dbReference type="OrthoDB" id="2687452at2759"/>
<proteinExistence type="predicted"/>
<gene>
    <name evidence="12" type="primary">GTF3A</name>
    <name evidence="12" type="ORF">BLAG_LOCUS21333</name>
</gene>
<feature type="domain" description="C2H2-type" evidence="11">
    <location>
        <begin position="8"/>
        <end position="37"/>
    </location>
</feature>
<evidence type="ECO:0000256" key="6">
    <source>
        <dbReference type="ARBA" id="ARBA00023015"/>
    </source>
</evidence>
<dbReference type="SMART" id="SM00355">
    <property type="entry name" value="ZnF_C2H2"/>
    <property type="match status" value="6"/>
</dbReference>
<name>A0A8K0EVW1_BRALA</name>
<dbReference type="Gene3D" id="3.30.160.60">
    <property type="entry name" value="Classic Zinc Finger"/>
    <property type="match status" value="5"/>
</dbReference>
<dbReference type="InterPro" id="IPR013087">
    <property type="entry name" value="Znf_C2H2_type"/>
</dbReference>
<keyword evidence="2" id="KW-0479">Metal-binding</keyword>
<evidence type="ECO:0000259" key="11">
    <source>
        <dbReference type="PROSITE" id="PS50157"/>
    </source>
</evidence>
<dbReference type="GO" id="GO:0005634">
    <property type="term" value="C:nucleus"/>
    <property type="evidence" value="ECO:0007669"/>
    <property type="project" value="UniProtKB-SubCell"/>
</dbReference>
<feature type="compositionally biased region" description="Acidic residues" evidence="10">
    <location>
        <begin position="290"/>
        <end position="301"/>
    </location>
</feature>
<dbReference type="GO" id="GO:0006357">
    <property type="term" value="P:regulation of transcription by RNA polymerase II"/>
    <property type="evidence" value="ECO:0007669"/>
    <property type="project" value="TreeGrafter"/>
</dbReference>
<dbReference type="PANTHER" id="PTHR46179">
    <property type="entry name" value="ZINC FINGER PROTEIN"/>
    <property type="match status" value="1"/>
</dbReference>
<feature type="domain" description="C2H2-type" evidence="11">
    <location>
        <begin position="192"/>
        <end position="222"/>
    </location>
</feature>
<evidence type="ECO:0000256" key="9">
    <source>
        <dbReference type="PROSITE-ProRule" id="PRU00042"/>
    </source>
</evidence>
<keyword evidence="3" id="KW-0677">Repeat</keyword>
<evidence type="ECO:0000256" key="5">
    <source>
        <dbReference type="ARBA" id="ARBA00022833"/>
    </source>
</evidence>
<evidence type="ECO:0000256" key="2">
    <source>
        <dbReference type="ARBA" id="ARBA00022723"/>
    </source>
</evidence>
<evidence type="ECO:0000313" key="12">
    <source>
        <dbReference type="EMBL" id="CAH1268380.1"/>
    </source>
</evidence>
<feature type="compositionally biased region" description="Basic and acidic residues" evidence="10">
    <location>
        <begin position="370"/>
        <end position="381"/>
    </location>
</feature>
<feature type="domain" description="C2H2-type" evidence="11">
    <location>
        <begin position="132"/>
        <end position="162"/>
    </location>
</feature>
<protein>
    <submittedName>
        <fullName evidence="12">GTF3A protein</fullName>
    </submittedName>
</protein>
<accession>A0A8K0EVW1</accession>
<keyword evidence="6" id="KW-0805">Transcription regulation</keyword>
<comment type="subcellular location">
    <subcellularLocation>
        <location evidence="1">Nucleus</location>
    </subcellularLocation>
</comment>
<dbReference type="Proteomes" id="UP000838412">
    <property type="component" value="Chromosome 6"/>
</dbReference>
<evidence type="ECO:0000256" key="7">
    <source>
        <dbReference type="ARBA" id="ARBA00023163"/>
    </source>
</evidence>
<dbReference type="InterPro" id="IPR036236">
    <property type="entry name" value="Znf_C2H2_sf"/>
</dbReference>
<sequence>MATASSVNVCSFDGCSAVFKKPSKLEEHIRCHTGERPFACEEPGCEKTFTRKSHLARHGLSHSGVKQVRCTWAGCSDRFVNTTNLKKHIARKHKHEGKPYKCTTVTAAKVSRNIVSSGSTSTSTQACCPSRYSCRIQDCEATFDKWSVLQAHMKEQHPRNTSHKCDVCGKEFSMQCRLTQHALIHSPSRDVFPCPFNNCKRSYTKMCNLKTHIQSYHESRRPYSCTQQDCNKTFSHEKDRKVGRKKSNYASRLTGYKEQKTSVDPPSQEEDSVDPALIHVVEELTSPDSSSEEMSDQEDVTCSEGETSIDSTIDELAGEQSPQKPSDEAVVEGSLVIGTLQTIDSADEGVCMDVSRNDNTGDQSSCDETTEAKESDGREQASEEVQLRVMA</sequence>
<dbReference type="EMBL" id="OV696691">
    <property type="protein sequence ID" value="CAH1268380.1"/>
    <property type="molecule type" value="Genomic_DNA"/>
</dbReference>
<keyword evidence="8" id="KW-0539">Nucleus</keyword>
<feature type="region of interest" description="Disordered" evidence="10">
    <location>
        <begin position="236"/>
        <end position="307"/>
    </location>
</feature>